<name>A0A328AW95_9CAUL</name>
<organism evidence="2 3">
    <name type="scientific">Phenylobacterium hankyongense</name>
    <dbReference type="NCBI Taxonomy" id="1813876"/>
    <lineage>
        <taxon>Bacteria</taxon>
        <taxon>Pseudomonadati</taxon>
        <taxon>Pseudomonadota</taxon>
        <taxon>Alphaproteobacteria</taxon>
        <taxon>Caulobacterales</taxon>
        <taxon>Caulobacteraceae</taxon>
        <taxon>Phenylobacterium</taxon>
    </lineage>
</organism>
<protein>
    <submittedName>
        <fullName evidence="2">Uncharacterized protein</fullName>
    </submittedName>
</protein>
<evidence type="ECO:0000313" key="3">
    <source>
        <dbReference type="Proteomes" id="UP000249842"/>
    </source>
</evidence>
<dbReference type="AlphaFoldDB" id="A0A328AW95"/>
<evidence type="ECO:0000313" key="2">
    <source>
        <dbReference type="EMBL" id="RAK58877.1"/>
    </source>
</evidence>
<proteinExistence type="predicted"/>
<dbReference type="Proteomes" id="UP000249842">
    <property type="component" value="Unassembled WGS sequence"/>
</dbReference>
<feature type="region of interest" description="Disordered" evidence="1">
    <location>
        <begin position="67"/>
        <end position="102"/>
    </location>
</feature>
<gene>
    <name evidence="2" type="ORF">DJ021_03200</name>
</gene>
<reference evidence="3" key="1">
    <citation type="submission" date="2018-05" db="EMBL/GenBank/DDBJ databases">
        <authorList>
            <person name="Li X."/>
        </authorList>
    </citation>
    <scope>NUCLEOTIDE SEQUENCE [LARGE SCALE GENOMIC DNA]</scope>
    <source>
        <strain evidence="3">HKS-05</strain>
    </source>
</reference>
<dbReference type="EMBL" id="QFYP01000001">
    <property type="protein sequence ID" value="RAK58877.1"/>
    <property type="molecule type" value="Genomic_DNA"/>
</dbReference>
<sequence length="102" mass="10894">MPEFEILGCHANRAGHAGVTLRHVPSGATVSVHQIPFEHDYGETVGQECQRIRLAGAEIAKRAVEFLTERQPQDPGPEASTPSAAPNADEPPNAFGQPLDAE</sequence>
<keyword evidence="3" id="KW-1185">Reference proteome</keyword>
<accession>A0A328AW95</accession>
<evidence type="ECO:0000256" key="1">
    <source>
        <dbReference type="SAM" id="MobiDB-lite"/>
    </source>
</evidence>
<comment type="caution">
    <text evidence="2">The sequence shown here is derived from an EMBL/GenBank/DDBJ whole genome shotgun (WGS) entry which is preliminary data.</text>
</comment>
<dbReference type="RefSeq" id="WP_111456170.1">
    <property type="nucleotide sequence ID" value="NZ_QFYP01000001.1"/>
</dbReference>